<keyword evidence="2" id="KW-0560">Oxidoreductase</keyword>
<evidence type="ECO:0000259" key="4">
    <source>
        <dbReference type="Pfam" id="PF00676"/>
    </source>
</evidence>
<accession>A0A1H7BIV6</accession>
<gene>
    <name evidence="5" type="ORF">SAMN05216201_11750</name>
</gene>
<dbReference type="CDD" id="cd02000">
    <property type="entry name" value="TPP_E1_PDC_ADC_BCADC"/>
    <property type="match status" value="1"/>
</dbReference>
<evidence type="ECO:0000256" key="2">
    <source>
        <dbReference type="ARBA" id="ARBA00023002"/>
    </source>
</evidence>
<keyword evidence="3" id="KW-0786">Thiamine pyrophosphate</keyword>
<dbReference type="InterPro" id="IPR050642">
    <property type="entry name" value="PDH_E1_Alpha_Subunit"/>
</dbReference>
<comment type="cofactor">
    <cofactor evidence="1">
        <name>thiamine diphosphate</name>
        <dbReference type="ChEBI" id="CHEBI:58937"/>
    </cofactor>
</comment>
<dbReference type="EMBL" id="FNZE01000017">
    <property type="protein sequence ID" value="SEJ76834.1"/>
    <property type="molecule type" value="Genomic_DNA"/>
</dbReference>
<dbReference type="Gene3D" id="3.40.50.970">
    <property type="match status" value="1"/>
</dbReference>
<dbReference type="Proteomes" id="UP000242930">
    <property type="component" value="Unassembled WGS sequence"/>
</dbReference>
<feature type="domain" description="Dehydrogenase E1 component" evidence="4">
    <location>
        <begin position="19"/>
        <end position="314"/>
    </location>
</feature>
<dbReference type="Pfam" id="PF00676">
    <property type="entry name" value="E1_dh"/>
    <property type="match status" value="1"/>
</dbReference>
<name>A0A1H7BIV6_9PSED</name>
<dbReference type="GO" id="GO:0004739">
    <property type="term" value="F:pyruvate dehydrogenase (acetyl-transferring) activity"/>
    <property type="evidence" value="ECO:0007669"/>
    <property type="project" value="TreeGrafter"/>
</dbReference>
<keyword evidence="6" id="KW-1185">Reference proteome</keyword>
<dbReference type="PANTHER" id="PTHR11516:SF60">
    <property type="entry name" value="PYRUVATE DEHYDROGENASE E1 COMPONENT SUBUNIT ALPHA"/>
    <property type="match status" value="1"/>
</dbReference>
<dbReference type="SUPFAM" id="SSF52518">
    <property type="entry name" value="Thiamin diphosphate-binding fold (THDP-binding)"/>
    <property type="match status" value="1"/>
</dbReference>
<organism evidence="5 6">
    <name type="scientific">Pseudomonas linyingensis</name>
    <dbReference type="NCBI Taxonomy" id="915471"/>
    <lineage>
        <taxon>Bacteria</taxon>
        <taxon>Pseudomonadati</taxon>
        <taxon>Pseudomonadota</taxon>
        <taxon>Gammaproteobacteria</taxon>
        <taxon>Pseudomonadales</taxon>
        <taxon>Pseudomonadaceae</taxon>
        <taxon>Pseudomonas</taxon>
    </lineage>
</organism>
<evidence type="ECO:0000313" key="5">
    <source>
        <dbReference type="EMBL" id="SEJ76834.1"/>
    </source>
</evidence>
<dbReference type="InterPro" id="IPR029061">
    <property type="entry name" value="THDP-binding"/>
</dbReference>
<dbReference type="InterPro" id="IPR001017">
    <property type="entry name" value="DH_E1"/>
</dbReference>
<dbReference type="STRING" id="915471.SAMN05216201_11750"/>
<dbReference type="PANTHER" id="PTHR11516">
    <property type="entry name" value="PYRUVATE DEHYDROGENASE E1 COMPONENT, ALPHA SUBUNIT BACTERIAL AND ORGANELLAR"/>
    <property type="match status" value="1"/>
</dbReference>
<evidence type="ECO:0000313" key="6">
    <source>
        <dbReference type="Proteomes" id="UP000242930"/>
    </source>
</evidence>
<dbReference type="AlphaFoldDB" id="A0A1H7BIV6"/>
<dbReference type="GO" id="GO:0006086">
    <property type="term" value="P:pyruvate decarboxylation to acetyl-CoA"/>
    <property type="evidence" value="ECO:0007669"/>
    <property type="project" value="TreeGrafter"/>
</dbReference>
<reference evidence="6" key="1">
    <citation type="submission" date="2016-10" db="EMBL/GenBank/DDBJ databases">
        <authorList>
            <person name="Varghese N."/>
            <person name="Submissions S."/>
        </authorList>
    </citation>
    <scope>NUCLEOTIDE SEQUENCE [LARGE SCALE GENOMIC DNA]</scope>
    <source>
        <strain evidence="6">LMG 25967</strain>
    </source>
</reference>
<sequence length="328" mass="35342">MKDPKTPDAAVLLDIYRKAHLIKTADDRFIELIKAGQIASPYYSTRGQELIPAAVSVNLRADDYVITTYRGIHDQLAKGIPLRPFVAEFMGRATGTCKGKGGPMHITHLASGLPVTTGVVGSGLPIANGLAWAAQLKKTGQVTVCNFGDGASNIGAFHEALNLASVWKLPVVFVCQNNGYAEHTKYEYGTGAHAIVDRAIGYGMHGIQCNGNDAVEMWGAAHEAIERARSGQGPTLIEAKTFRFRGHLLGDDSHYIAKDEMAAAIAADPMPALRAWLIEQGHASDLALAEIDNTNREQFEDAVQFGLASPYPDVSELQLDVYAEEVRA</sequence>
<evidence type="ECO:0000256" key="1">
    <source>
        <dbReference type="ARBA" id="ARBA00001964"/>
    </source>
</evidence>
<dbReference type="OrthoDB" id="9766715at2"/>
<protein>
    <submittedName>
        <fullName evidence="5">Pyruvate dehydrogenase E1 component alpha subunit</fullName>
    </submittedName>
</protein>
<evidence type="ECO:0000256" key="3">
    <source>
        <dbReference type="ARBA" id="ARBA00023052"/>
    </source>
</evidence>
<dbReference type="RefSeq" id="WP_090312984.1">
    <property type="nucleotide sequence ID" value="NZ_FNZE01000017.1"/>
</dbReference>
<keyword evidence="5" id="KW-0670">Pyruvate</keyword>
<proteinExistence type="predicted"/>